<evidence type="ECO:0000256" key="2">
    <source>
        <dbReference type="ARBA" id="ARBA00024200"/>
    </source>
</evidence>
<dbReference type="PANTHER" id="PTHR33359">
    <property type="entry name" value="MOLYBDOPTERIN SYNTHASE SULFUR CARRIER SUBUNIT"/>
    <property type="match status" value="1"/>
</dbReference>
<reference evidence="4 5" key="1">
    <citation type="submission" date="2017-06" db="EMBL/GenBank/DDBJ databases">
        <authorList>
            <person name="Kim H.J."/>
            <person name="Triplett B.A."/>
        </authorList>
    </citation>
    <scope>NUCLEOTIDE SEQUENCE [LARGE SCALE GENOMIC DNA]</scope>
    <source>
        <strain evidence="4 5">B29T1</strain>
    </source>
</reference>
<dbReference type="GO" id="GO:0000166">
    <property type="term" value="F:nucleotide binding"/>
    <property type="evidence" value="ECO:0007669"/>
    <property type="project" value="UniProtKB-KW"/>
</dbReference>
<dbReference type="AlphaFoldDB" id="A0A212RDM7"/>
<dbReference type="Pfam" id="PF02597">
    <property type="entry name" value="ThiS"/>
    <property type="match status" value="1"/>
</dbReference>
<gene>
    <name evidence="4" type="ORF">SAMN07250955_107188</name>
</gene>
<keyword evidence="1" id="KW-0547">Nucleotide-binding</keyword>
<protein>
    <recommendedName>
        <fullName evidence="3">Molybdopterin synthase sulfur carrier subunit</fullName>
    </recommendedName>
</protein>
<name>A0A212RDM7_9PROT</name>
<comment type="similarity">
    <text evidence="2">Belongs to the MoaD family.</text>
</comment>
<proteinExistence type="inferred from homology"/>
<sequence length="85" mass="9379">MPLQIRYFAWLKQRTGVAAEEIDLPAEIKDVAALKAWLGRRHPRFAEACAAGGIVRCAVNHDYVEDDRTLLPGDEVAFFPPVTGG</sequence>
<dbReference type="GO" id="GO:1990133">
    <property type="term" value="C:molybdopterin adenylyltransferase complex"/>
    <property type="evidence" value="ECO:0007669"/>
    <property type="project" value="TreeGrafter"/>
</dbReference>
<dbReference type="GO" id="GO:0006777">
    <property type="term" value="P:Mo-molybdopterin cofactor biosynthetic process"/>
    <property type="evidence" value="ECO:0007669"/>
    <property type="project" value="InterPro"/>
</dbReference>
<dbReference type="RefSeq" id="WP_243389860.1">
    <property type="nucleotide sequence ID" value="NZ_FYEH01000007.1"/>
</dbReference>
<dbReference type="EMBL" id="FYEH01000007">
    <property type="protein sequence ID" value="SNB70400.1"/>
    <property type="molecule type" value="Genomic_DNA"/>
</dbReference>
<dbReference type="SUPFAM" id="SSF54285">
    <property type="entry name" value="MoaD/ThiS"/>
    <property type="match status" value="1"/>
</dbReference>
<dbReference type="PANTHER" id="PTHR33359:SF1">
    <property type="entry name" value="MOLYBDOPTERIN SYNTHASE SULFUR CARRIER SUBUNIT"/>
    <property type="match status" value="1"/>
</dbReference>
<dbReference type="Proteomes" id="UP000197065">
    <property type="component" value="Unassembled WGS sequence"/>
</dbReference>
<evidence type="ECO:0000313" key="4">
    <source>
        <dbReference type="EMBL" id="SNB70400.1"/>
    </source>
</evidence>
<dbReference type="CDD" id="cd00754">
    <property type="entry name" value="Ubl_MoaD"/>
    <property type="match status" value="1"/>
</dbReference>
<evidence type="ECO:0000256" key="1">
    <source>
        <dbReference type="ARBA" id="ARBA00022741"/>
    </source>
</evidence>
<evidence type="ECO:0000313" key="5">
    <source>
        <dbReference type="Proteomes" id="UP000197065"/>
    </source>
</evidence>
<evidence type="ECO:0000256" key="3">
    <source>
        <dbReference type="ARBA" id="ARBA00024247"/>
    </source>
</evidence>
<dbReference type="NCBIfam" id="TIGR01682">
    <property type="entry name" value="moaD"/>
    <property type="match status" value="1"/>
</dbReference>
<dbReference type="Gene3D" id="3.10.20.30">
    <property type="match status" value="1"/>
</dbReference>
<keyword evidence="5" id="KW-1185">Reference proteome</keyword>
<organism evidence="4 5">
    <name type="scientific">Arboricoccus pini</name>
    <dbReference type="NCBI Taxonomy" id="1963835"/>
    <lineage>
        <taxon>Bacteria</taxon>
        <taxon>Pseudomonadati</taxon>
        <taxon>Pseudomonadota</taxon>
        <taxon>Alphaproteobacteria</taxon>
        <taxon>Geminicoccales</taxon>
        <taxon>Geminicoccaceae</taxon>
        <taxon>Arboricoccus</taxon>
    </lineage>
</organism>
<dbReference type="InterPro" id="IPR044672">
    <property type="entry name" value="MOCS2A"/>
</dbReference>
<dbReference type="InterPro" id="IPR003749">
    <property type="entry name" value="ThiS/MoaD-like"/>
</dbReference>
<dbReference type="InterPro" id="IPR016155">
    <property type="entry name" value="Mopterin_synth/thiamin_S_b"/>
</dbReference>
<accession>A0A212RDM7</accession>
<dbReference type="InterPro" id="IPR012675">
    <property type="entry name" value="Beta-grasp_dom_sf"/>
</dbReference>